<reference evidence="3" key="1">
    <citation type="journal article" date="2013" name="Nature">
        <title>Pan genome of the phytoplankton Emiliania underpins its global distribution.</title>
        <authorList>
            <person name="Read B.A."/>
            <person name="Kegel J."/>
            <person name="Klute M.J."/>
            <person name="Kuo A."/>
            <person name="Lefebvre S.C."/>
            <person name="Maumus F."/>
            <person name="Mayer C."/>
            <person name="Miller J."/>
            <person name="Monier A."/>
            <person name="Salamov A."/>
            <person name="Young J."/>
            <person name="Aguilar M."/>
            <person name="Claverie J.M."/>
            <person name="Frickenhaus S."/>
            <person name="Gonzalez K."/>
            <person name="Herman E.K."/>
            <person name="Lin Y.C."/>
            <person name="Napier J."/>
            <person name="Ogata H."/>
            <person name="Sarno A.F."/>
            <person name="Shmutz J."/>
            <person name="Schroeder D."/>
            <person name="de Vargas C."/>
            <person name="Verret F."/>
            <person name="von Dassow P."/>
            <person name="Valentin K."/>
            <person name="Van de Peer Y."/>
            <person name="Wheeler G."/>
            <person name="Dacks J.B."/>
            <person name="Delwiche C.F."/>
            <person name="Dyhrman S.T."/>
            <person name="Glockner G."/>
            <person name="John U."/>
            <person name="Richards T."/>
            <person name="Worden A.Z."/>
            <person name="Zhang X."/>
            <person name="Grigoriev I.V."/>
            <person name="Allen A.E."/>
            <person name="Bidle K."/>
            <person name="Borodovsky M."/>
            <person name="Bowler C."/>
            <person name="Brownlee C."/>
            <person name="Cock J.M."/>
            <person name="Elias M."/>
            <person name="Gladyshev V.N."/>
            <person name="Groth M."/>
            <person name="Guda C."/>
            <person name="Hadaegh A."/>
            <person name="Iglesias-Rodriguez M.D."/>
            <person name="Jenkins J."/>
            <person name="Jones B.M."/>
            <person name="Lawson T."/>
            <person name="Leese F."/>
            <person name="Lindquist E."/>
            <person name="Lobanov A."/>
            <person name="Lomsadze A."/>
            <person name="Malik S.B."/>
            <person name="Marsh M.E."/>
            <person name="Mackinder L."/>
            <person name="Mock T."/>
            <person name="Mueller-Roeber B."/>
            <person name="Pagarete A."/>
            <person name="Parker M."/>
            <person name="Probert I."/>
            <person name="Quesneville H."/>
            <person name="Raines C."/>
            <person name="Rensing S.A."/>
            <person name="Riano-Pachon D.M."/>
            <person name="Richier S."/>
            <person name="Rokitta S."/>
            <person name="Shiraiwa Y."/>
            <person name="Soanes D.M."/>
            <person name="van der Giezen M."/>
            <person name="Wahlund T.M."/>
            <person name="Williams B."/>
            <person name="Wilson W."/>
            <person name="Wolfe G."/>
            <person name="Wurch L.L."/>
        </authorList>
    </citation>
    <scope>NUCLEOTIDE SEQUENCE</scope>
</reference>
<organism evidence="2 3">
    <name type="scientific">Emiliania huxleyi (strain CCMP1516)</name>
    <dbReference type="NCBI Taxonomy" id="280463"/>
    <lineage>
        <taxon>Eukaryota</taxon>
        <taxon>Haptista</taxon>
        <taxon>Haptophyta</taxon>
        <taxon>Prymnesiophyceae</taxon>
        <taxon>Isochrysidales</taxon>
        <taxon>Noelaerhabdaceae</taxon>
        <taxon>Emiliania</taxon>
    </lineage>
</organism>
<dbReference type="Proteomes" id="UP000013827">
    <property type="component" value="Unassembled WGS sequence"/>
</dbReference>
<sequence>MSEAERLSAVARGSCALAPASSSRASLTTSRSSSVSSARSSLGGVKPGRDRAWVLDDLMRAHWSKPPSYGTSSVALRALQALNDCCGPCEKRQAATYLPLGRWSLVAWQPRWLYSTPSGLAYCRAEQPERGRHLPFQNMESIRLDGTEIIVRCDTRDFHFQPLDTDTDDAASIALRPDLMTAPPLHGPSPLAPAPKPTGDASPAATRQPQRPALNAGGVDASRSGQRATPFLDKLGFRLDSFEFTLRRAGSQATRIAGKVLRPLGESEMQTVLDTPPKELPAVPVEHKAHSSSMGQTAVSYLAESRFAKSRGMTPGITLGHLGHNGCLTNPDDLAAAIAGYEGLLTLYASRLALCEGVAEILKLETLSVEEAKVWATARGPQPLPWEAKRRDEPAYSTSARKRAIARGLRNLIAHSLGGEEGFVRWIVDELERSQGRKGVLKDKRIFEASFLQTLLESDKLHAELKRLIERRGRPTLLRFAVATSGIRQRDVNKLRELQPGFYPGPNKIRQGKRTHLGAFLRDVCSGGWSPVSMTTGLSEAAEAEERVHPLHPPSGSGIV</sequence>
<keyword evidence="3" id="KW-1185">Reference proteome</keyword>
<dbReference type="KEGG" id="ehx:EMIHUDRAFT_102627"/>
<accession>A0A0D3J1K1</accession>
<dbReference type="HOGENOM" id="CLU_487011_0_0_1"/>
<dbReference type="GeneID" id="17263536"/>
<evidence type="ECO:0000313" key="2">
    <source>
        <dbReference type="EnsemblProtists" id="EOD17386"/>
    </source>
</evidence>
<dbReference type="RefSeq" id="XP_005769815.1">
    <property type="nucleotide sequence ID" value="XM_005769758.1"/>
</dbReference>
<dbReference type="PaxDb" id="2903-EOD17386"/>
<feature type="region of interest" description="Disordered" evidence="1">
    <location>
        <begin position="540"/>
        <end position="560"/>
    </location>
</feature>
<dbReference type="AlphaFoldDB" id="A0A0D3J1K1"/>
<reference evidence="2" key="2">
    <citation type="submission" date="2024-10" db="UniProtKB">
        <authorList>
            <consortium name="EnsemblProtists"/>
        </authorList>
    </citation>
    <scope>IDENTIFICATION</scope>
</reference>
<name>A0A0D3J1K1_EMIH1</name>
<dbReference type="EnsemblProtists" id="EOD17386">
    <property type="protein sequence ID" value="EOD17386"/>
    <property type="gene ID" value="EMIHUDRAFT_102627"/>
</dbReference>
<proteinExistence type="predicted"/>
<feature type="region of interest" description="Disordered" evidence="1">
    <location>
        <begin position="18"/>
        <end position="46"/>
    </location>
</feature>
<evidence type="ECO:0000313" key="3">
    <source>
        <dbReference type="Proteomes" id="UP000013827"/>
    </source>
</evidence>
<protein>
    <submittedName>
        <fullName evidence="2">Uncharacterized protein</fullName>
    </submittedName>
</protein>
<feature type="compositionally biased region" description="Low complexity" evidence="1">
    <location>
        <begin position="18"/>
        <end position="42"/>
    </location>
</feature>
<evidence type="ECO:0000256" key="1">
    <source>
        <dbReference type="SAM" id="MobiDB-lite"/>
    </source>
</evidence>
<feature type="compositionally biased region" description="Pro residues" evidence="1">
    <location>
        <begin position="185"/>
        <end position="196"/>
    </location>
</feature>
<feature type="region of interest" description="Disordered" evidence="1">
    <location>
        <begin position="179"/>
        <end position="227"/>
    </location>
</feature>